<sequence>MRRSYSEDKVHFQNIVHRFYGLQNLEEEEIDYIHQRKTEIHDKCMTAYAFALDGVFQNCDQLDHISLNMAMMLWWFNKIELDMKHSDAELRSHNANLLAASFWALNQSIHATSRFARDVGYIAPVNDALCSRLVEKFLNVIFRLIENYRDFPHVVEEAMSTLEALQQCGHFHLQMKQFLKYFEKDMSNFSKRRQLFSIGAKSACNSVDHRDARTFVETALSRYREQMSALSFTTETFIEIIEIITGFADALGGCPQVDVYVYCERNAKNWYFADGHPTNGGYEDLIILMRIVKDSLDKLALSSCYDDDDEPAEMTILEQMGVLSLKIFVPHITAIRISVPDVLKSFSNMLQAITAYSSIIVIDFVKNPDDELLYLLNFIISSSQTADSIAQSIAILDSQTVEGSRRKFVDNYGPFRRVILDKLRYNPEDMEMKSTVASFIRYNGDPLGK</sequence>
<protein>
    <submittedName>
        <fullName evidence="2">Uncharacterized protein</fullName>
    </submittedName>
</protein>
<evidence type="ECO:0000313" key="2">
    <source>
        <dbReference type="WBParaSite" id="PSU_v2.g13283.t1"/>
    </source>
</evidence>
<proteinExistence type="predicted"/>
<dbReference type="Proteomes" id="UP000887577">
    <property type="component" value="Unplaced"/>
</dbReference>
<organism evidence="1 2">
    <name type="scientific">Panagrolaimus superbus</name>
    <dbReference type="NCBI Taxonomy" id="310955"/>
    <lineage>
        <taxon>Eukaryota</taxon>
        <taxon>Metazoa</taxon>
        <taxon>Ecdysozoa</taxon>
        <taxon>Nematoda</taxon>
        <taxon>Chromadorea</taxon>
        <taxon>Rhabditida</taxon>
        <taxon>Tylenchina</taxon>
        <taxon>Panagrolaimomorpha</taxon>
        <taxon>Panagrolaimoidea</taxon>
        <taxon>Panagrolaimidae</taxon>
        <taxon>Panagrolaimus</taxon>
    </lineage>
</organism>
<evidence type="ECO:0000313" key="1">
    <source>
        <dbReference type="Proteomes" id="UP000887577"/>
    </source>
</evidence>
<dbReference type="AlphaFoldDB" id="A0A914Y3D5"/>
<name>A0A914Y3D5_9BILA</name>
<accession>A0A914Y3D5</accession>
<reference evidence="2" key="1">
    <citation type="submission" date="2022-11" db="UniProtKB">
        <authorList>
            <consortium name="WormBaseParasite"/>
        </authorList>
    </citation>
    <scope>IDENTIFICATION</scope>
</reference>
<dbReference type="WBParaSite" id="PSU_v2.g13283.t1">
    <property type="protein sequence ID" value="PSU_v2.g13283.t1"/>
    <property type="gene ID" value="PSU_v2.g13283"/>
</dbReference>
<keyword evidence="1" id="KW-1185">Reference proteome</keyword>